<gene>
    <name evidence="3" type="ORF">PSEWESI4_03031</name>
</gene>
<dbReference type="AlphaFoldDB" id="A0A7U7EPD9"/>
<keyword evidence="4" id="KW-1185">Reference proteome</keyword>
<sequence length="1199" mass="136258">MVNLSVTDNSEKTRLLNPWMIVLVALIVAALLALSYKSEEVFLPADDEKPDAVAIGYTELLLQAHPDDDRLRVRLIDQLIQFGDLKRAREYLSQFQERVLAVAPFYAAVLDILGAQANPEGIDEAERLRLVEQLRALDRATLDNAMLERQARHALHLDAPDVAVLAYLELAERDPKRRQDWLDKAARWSLAMDDQGRAAQLYLQLADAEQDPAKRTEYLHKAFSSLLAADKGEQAAELLAAHLDELGSDQESLDWLADGVLAAQGNRRYDLAELFIQRWRGLRENDSRAIAADFRLSLASGAIERAWQLGPELLGVNPGDRQLLAELARLGEWTGHPQQALEYWIELLKGGEEPTLREHAWRLALQLFDFDSAVGALAALEAQRQMSDEEVDALVYSHETRGTPEDAEAWLRGYVRHYPGHRYAWQRLQMLLENTQQLQEETPHWAAMAQRFPLSLEERIRWAETHWNLFELQQAWDVLTAVDADSVVDPEYWSLRASLAWDLERDEETRLAYERLQALDVPLARDDEDRLISLYWDRDPRRALTILTESWQRTRNPLRLVIALQLAEVLHDWKALKALLEDAESAPNGTGSPQYWIARAALAAHEERLEEAEQFYREALTRFPEENLVRERMLWFHIDHGQREALAPLLQQWRARAYKDSRLWLPFATGHLLLNRTEEALAWFRLYIKSNPADRLVQAAYADALDAAGYQDRALRLRRQLLAGLDRERLLATPEGFAAYLRLLTVSQGPLLAQREARRAWNGEPAMLEVWFEHFLEQLDAGNRSALKDDWLAWARARGLKVNDYEQVQQALRTDNRVALERMLARGNLDPAHQVEVLARLGHGGEALGTGLSALGDEQSASVREQLLHQTTGLLERTPQGLQLGWRKQDYGDLDFKGPSLEVARHLGDDWYADLKLGQGRYDSDNLDSSVMGSEHNAQLLLRRELSDGALDLTLDSSWRDDEDRHGFGLERIWRLSSRDELGLALDWHRETEETGLLRALGMRDSISVRGQHGFSARDQLAWSLAHNRYSSRQGDDLGSGEAVSLEWGHALFFDDPSWLLRSGVDYQHNRVESRVPDELLAANGGAFVPFDDAPGAIVSGNELLQDRYGQVYFGSTWRRGFPGALNRTRPQFTWMVDTLVGWQWTEREFNYGINVGLGMELLGDDELAFTAGYQSAPRGGEGDAGGSLGVTYSTRFGR</sequence>
<evidence type="ECO:0000259" key="2">
    <source>
        <dbReference type="Pfam" id="PF24604"/>
    </source>
</evidence>
<dbReference type="Pfam" id="PF24604">
    <property type="entry name" value="B-barrel_PelB_C"/>
    <property type="match status" value="1"/>
</dbReference>
<dbReference type="Pfam" id="PF13429">
    <property type="entry name" value="TPR_15"/>
    <property type="match status" value="1"/>
</dbReference>
<dbReference type="EMBL" id="CAJFCI010000060">
    <property type="protein sequence ID" value="CAD5108739.1"/>
    <property type="molecule type" value="Genomic_DNA"/>
</dbReference>
<protein>
    <recommendedName>
        <fullName evidence="2">PelB C-terminal domain-containing protein</fullName>
    </recommendedName>
</protein>
<evidence type="ECO:0000313" key="4">
    <source>
        <dbReference type="Proteomes" id="UP000583387"/>
    </source>
</evidence>
<keyword evidence="1" id="KW-0812">Transmembrane</keyword>
<reference evidence="3 4" key="1">
    <citation type="submission" date="2020-08" db="EMBL/GenBank/DDBJ databases">
        <authorList>
            <person name="Criscuolo A."/>
        </authorList>
    </citation>
    <scope>NUCLEOTIDE SEQUENCE [LARGE SCALE GENOMIC DNA]</scope>
    <source>
        <strain evidence="3">CIP111764</strain>
    </source>
</reference>
<name>A0A7U7EPD9_9GAMM</name>
<dbReference type="InterPro" id="IPR011990">
    <property type="entry name" value="TPR-like_helical_dom_sf"/>
</dbReference>
<feature type="domain" description="PelB C-terminal" evidence="2">
    <location>
        <begin position="876"/>
        <end position="1196"/>
    </location>
</feature>
<organism evidence="3 4">
    <name type="scientific">Zestomonas carbonaria</name>
    <dbReference type="NCBI Taxonomy" id="2762745"/>
    <lineage>
        <taxon>Bacteria</taxon>
        <taxon>Pseudomonadati</taxon>
        <taxon>Pseudomonadota</taxon>
        <taxon>Gammaproteobacteria</taxon>
        <taxon>Pseudomonadales</taxon>
        <taxon>Pseudomonadaceae</taxon>
        <taxon>Zestomonas</taxon>
    </lineage>
</organism>
<accession>A0A7U7EPD9</accession>
<comment type="caution">
    <text evidence="3">The sequence shown here is derived from an EMBL/GenBank/DDBJ whole genome shotgun (WGS) entry which is preliminary data.</text>
</comment>
<dbReference type="Gene3D" id="1.25.40.10">
    <property type="entry name" value="Tetratricopeptide repeat domain"/>
    <property type="match status" value="2"/>
</dbReference>
<feature type="transmembrane region" description="Helical" evidence="1">
    <location>
        <begin position="15"/>
        <end position="36"/>
    </location>
</feature>
<dbReference type="RefSeq" id="WP_187672058.1">
    <property type="nucleotide sequence ID" value="NZ_CAJFCI010000060.1"/>
</dbReference>
<evidence type="ECO:0000313" key="3">
    <source>
        <dbReference type="EMBL" id="CAD5108739.1"/>
    </source>
</evidence>
<dbReference type="SUPFAM" id="SSF48452">
    <property type="entry name" value="TPR-like"/>
    <property type="match status" value="1"/>
</dbReference>
<keyword evidence="1" id="KW-1133">Transmembrane helix</keyword>
<dbReference type="InterPro" id="IPR057306">
    <property type="entry name" value="B-barrel_PelB_C"/>
</dbReference>
<evidence type="ECO:0000256" key="1">
    <source>
        <dbReference type="SAM" id="Phobius"/>
    </source>
</evidence>
<dbReference type="Proteomes" id="UP000583387">
    <property type="component" value="Unassembled WGS sequence"/>
</dbReference>
<keyword evidence="1" id="KW-0472">Membrane</keyword>
<proteinExistence type="predicted"/>